<dbReference type="InterPro" id="IPR029058">
    <property type="entry name" value="AB_hydrolase_fold"/>
</dbReference>
<dbReference type="SUPFAM" id="SSF53474">
    <property type="entry name" value="alpha/beta-Hydrolases"/>
    <property type="match status" value="1"/>
</dbReference>
<keyword evidence="2" id="KW-0378">Hydrolase</keyword>
<accession>A0A916MXG8</accession>
<dbReference type="EMBL" id="CAJPUY010000022">
    <property type="protein sequence ID" value="CAG2154450.1"/>
    <property type="molecule type" value="Genomic_DNA"/>
</dbReference>
<organism evidence="3 4">
    <name type="scientific">Cupriavidus yeoncheonensis</name>
    <dbReference type="NCBI Taxonomy" id="1462994"/>
    <lineage>
        <taxon>Bacteria</taxon>
        <taxon>Pseudomonadati</taxon>
        <taxon>Pseudomonadota</taxon>
        <taxon>Betaproteobacteria</taxon>
        <taxon>Burkholderiales</taxon>
        <taxon>Burkholderiaceae</taxon>
        <taxon>Cupriavidus</taxon>
    </lineage>
</organism>
<dbReference type="GO" id="GO:0005576">
    <property type="term" value="C:extracellular region"/>
    <property type="evidence" value="ECO:0007669"/>
    <property type="project" value="InterPro"/>
</dbReference>
<protein>
    <recommendedName>
        <fullName evidence="5">Poly(3-hydroxybutyrate) depolymerase</fullName>
    </recommendedName>
</protein>
<evidence type="ECO:0000313" key="3">
    <source>
        <dbReference type="EMBL" id="CAG2154450.1"/>
    </source>
</evidence>
<keyword evidence="1" id="KW-0732">Signal</keyword>
<dbReference type="AlphaFoldDB" id="A0A916MXG8"/>
<evidence type="ECO:0008006" key="5">
    <source>
        <dbReference type="Google" id="ProtNLM"/>
    </source>
</evidence>
<proteinExistence type="predicted"/>
<name>A0A916MXG8_9BURK</name>
<dbReference type="PANTHER" id="PTHR43037:SF1">
    <property type="entry name" value="BLL1128 PROTEIN"/>
    <property type="match status" value="1"/>
</dbReference>
<gene>
    <name evidence="3" type="ORF">LMG31506_05094</name>
</gene>
<sequence>MGRRGSSTARLWTALGKTATRQARRMGREMTRALNRTLNQTVTQPMTDAIVRNAVKQSSAVARATQRALSGVASPVPAPQSRGSGRWEAGTAGAGPLAQRHYRIFLPAGLTARRRAPMLVLLHGCGQDAASFAAVTRAAASARDAGCVVLLPEQSSQANAQRCWNWFRPGTRGGAEAALLMAMIDHVCERYPVRPERVSVMGLSAGGVMAMMLGLRYPQRFVAIGSHSGAVPYSASNATQAAAAMRGSRAPDAAARQAMRLWLAGRRLPPLLLLHGDADAVVTFDNAMTAARLWLDLLPEPAAHLAVAPARRVQRGQRLPAEVSDWMVAGQTCVRLVRIEGLGHAWSGGPAAQAFSDPRGPDALRIALRFFADR</sequence>
<reference evidence="3" key="1">
    <citation type="submission" date="2021-03" db="EMBL/GenBank/DDBJ databases">
        <authorList>
            <person name="Peeters C."/>
        </authorList>
    </citation>
    <scope>NUCLEOTIDE SEQUENCE</scope>
    <source>
        <strain evidence="3">LMG 31506</strain>
    </source>
</reference>
<dbReference type="Gene3D" id="3.40.50.1820">
    <property type="entry name" value="alpha/beta hydrolase"/>
    <property type="match status" value="1"/>
</dbReference>
<dbReference type="GO" id="GO:0016787">
    <property type="term" value="F:hydrolase activity"/>
    <property type="evidence" value="ECO:0007669"/>
    <property type="project" value="UniProtKB-KW"/>
</dbReference>
<dbReference type="Proteomes" id="UP000672934">
    <property type="component" value="Unassembled WGS sequence"/>
</dbReference>
<dbReference type="NCBIfam" id="TIGR01840">
    <property type="entry name" value="esterase_phb"/>
    <property type="match status" value="1"/>
</dbReference>
<keyword evidence="4" id="KW-1185">Reference proteome</keyword>
<dbReference type="InterPro" id="IPR010126">
    <property type="entry name" value="Esterase_phb"/>
</dbReference>
<dbReference type="RefSeq" id="WP_211949950.1">
    <property type="nucleotide sequence ID" value="NZ_CAJPUY010000022.1"/>
</dbReference>
<evidence type="ECO:0000256" key="2">
    <source>
        <dbReference type="ARBA" id="ARBA00022801"/>
    </source>
</evidence>
<dbReference type="Pfam" id="PF10503">
    <property type="entry name" value="Esterase_PHB"/>
    <property type="match status" value="1"/>
</dbReference>
<evidence type="ECO:0000313" key="4">
    <source>
        <dbReference type="Proteomes" id="UP000672934"/>
    </source>
</evidence>
<evidence type="ECO:0000256" key="1">
    <source>
        <dbReference type="ARBA" id="ARBA00022729"/>
    </source>
</evidence>
<dbReference type="PANTHER" id="PTHR43037">
    <property type="entry name" value="UNNAMED PRODUCT-RELATED"/>
    <property type="match status" value="1"/>
</dbReference>
<comment type="caution">
    <text evidence="3">The sequence shown here is derived from an EMBL/GenBank/DDBJ whole genome shotgun (WGS) entry which is preliminary data.</text>
</comment>
<dbReference type="InterPro" id="IPR050955">
    <property type="entry name" value="Plant_Biomass_Hydrol_Est"/>
</dbReference>